<dbReference type="EMBL" id="JAPZVM010000016">
    <property type="protein sequence ID" value="MCZ8373631.1"/>
    <property type="molecule type" value="Genomic_DNA"/>
</dbReference>
<evidence type="ECO:0000313" key="1">
    <source>
        <dbReference type="EMBL" id="MCZ8373631.1"/>
    </source>
</evidence>
<sequence length="394" mass="46432">MNRKSLYLQTNGKIMVETEQYKELSRVPRTLSEPNNGANLDLLIESGGTIMHDIIIFAANTQMKDLFGDMWFSIEDFCTVMGYDRTKLQRKLTEEQKTKTFGQLTPVYKTEYEGEQIEHPIETFFESALFSLGKNTLSVGYTVNGVTKFKFIPILESFDIKDNFGTKKRTKRLYKVNLSKDLKNMMFTGYNLIDLKDYRCLPNKRAYRKFYLNLSKMILLIKHKIQQGQEPEFTLTVDELAKHFDINIANNHDRKKKVIATLNAINKNLTQTKFEYEFVKKENEKWAYSVKFRFSEETLKYFDEKAKAIITAKYYEGLKDAFLRKKGVQVYETYKYRDCFIFGSGSFNEEFTEWAYSDADMEIKNEIYRNTYIHVLKMPPKENCIVNMADIRPF</sequence>
<keyword evidence="2" id="KW-1185">Reference proteome</keyword>
<protein>
    <recommendedName>
        <fullName evidence="3">RepB family plasmid replication initiator protein</fullName>
    </recommendedName>
</protein>
<proteinExistence type="predicted"/>
<dbReference type="Proteomes" id="UP001141933">
    <property type="component" value="Unassembled WGS sequence"/>
</dbReference>
<evidence type="ECO:0008006" key="3">
    <source>
        <dbReference type="Google" id="ProtNLM"/>
    </source>
</evidence>
<reference evidence="1" key="1">
    <citation type="submission" date="2022-12" db="EMBL/GenBank/DDBJ databases">
        <title>Phocaeicola acetigenes sp. nov., isolated feces from a healthy human.</title>
        <authorList>
            <person name="Do H."/>
            <person name="Ha Y.B."/>
            <person name="Kim J.-S."/>
            <person name="Suh M.K."/>
            <person name="Kim H.S."/>
            <person name="Lee J.-S."/>
        </authorList>
    </citation>
    <scope>NUCLEOTIDE SEQUENCE</scope>
    <source>
        <strain evidence="1">KGMB11183</strain>
    </source>
</reference>
<accession>A0ABT4PKW0</accession>
<comment type="caution">
    <text evidence="1">The sequence shown here is derived from an EMBL/GenBank/DDBJ whole genome shotgun (WGS) entry which is preliminary data.</text>
</comment>
<name>A0ABT4PKW0_9BACT</name>
<dbReference type="RefSeq" id="WP_269878960.1">
    <property type="nucleotide sequence ID" value="NZ_JAPZVM010000016.1"/>
</dbReference>
<gene>
    <name evidence="1" type="ORF">O6P32_13080</name>
</gene>
<organism evidence="1 2">
    <name type="scientific">Phocaeicola acetigenes</name>
    <dbReference type="NCBI Taxonomy" id="3016083"/>
    <lineage>
        <taxon>Bacteria</taxon>
        <taxon>Pseudomonadati</taxon>
        <taxon>Bacteroidota</taxon>
        <taxon>Bacteroidia</taxon>
        <taxon>Bacteroidales</taxon>
        <taxon>Bacteroidaceae</taxon>
        <taxon>Phocaeicola</taxon>
    </lineage>
</organism>
<evidence type="ECO:0000313" key="2">
    <source>
        <dbReference type="Proteomes" id="UP001141933"/>
    </source>
</evidence>